<dbReference type="CDD" id="cd08199">
    <property type="entry name" value="EEVS"/>
    <property type="match status" value="1"/>
</dbReference>
<evidence type="ECO:0000256" key="3">
    <source>
        <dbReference type="ARBA" id="ARBA00022741"/>
    </source>
</evidence>
<keyword evidence="9" id="KW-1185">Reference proteome</keyword>
<dbReference type="Gene3D" id="1.20.1090.10">
    <property type="entry name" value="Dehydroquinate synthase-like - alpha domain"/>
    <property type="match status" value="1"/>
</dbReference>
<dbReference type="GO" id="GO:0046872">
    <property type="term" value="F:metal ion binding"/>
    <property type="evidence" value="ECO:0007669"/>
    <property type="project" value="UniProtKB-KW"/>
</dbReference>
<dbReference type="GO" id="GO:0016829">
    <property type="term" value="F:lyase activity"/>
    <property type="evidence" value="ECO:0007669"/>
    <property type="project" value="UniProtKB-KW"/>
</dbReference>
<evidence type="ECO:0000256" key="4">
    <source>
        <dbReference type="ARBA" id="ARBA00023027"/>
    </source>
</evidence>
<gene>
    <name evidence="8" type="ORF">KFL_002160060</name>
</gene>
<dbReference type="Pfam" id="PF24621">
    <property type="entry name" value="DHQS_C"/>
    <property type="match status" value="1"/>
</dbReference>
<dbReference type="InterPro" id="IPR056179">
    <property type="entry name" value="DHQS_C"/>
</dbReference>
<feature type="domain" description="3-dehydroquinate synthase N-terminal" evidence="6">
    <location>
        <begin position="202"/>
        <end position="314"/>
    </location>
</feature>
<evidence type="ECO:0000313" key="9">
    <source>
        <dbReference type="Proteomes" id="UP000054558"/>
    </source>
</evidence>
<dbReference type="SUPFAM" id="SSF56796">
    <property type="entry name" value="Dehydroquinate synthase-like"/>
    <property type="match status" value="1"/>
</dbReference>
<dbReference type="Proteomes" id="UP000054558">
    <property type="component" value="Unassembled WGS sequence"/>
</dbReference>
<reference evidence="8 9" key="1">
    <citation type="journal article" date="2014" name="Nat. Commun.">
        <title>Klebsormidium flaccidum genome reveals primary factors for plant terrestrial adaptation.</title>
        <authorList>
            <person name="Hori K."/>
            <person name="Maruyama F."/>
            <person name="Fujisawa T."/>
            <person name="Togashi T."/>
            <person name="Yamamoto N."/>
            <person name="Seo M."/>
            <person name="Sato S."/>
            <person name="Yamada T."/>
            <person name="Mori H."/>
            <person name="Tajima N."/>
            <person name="Moriyama T."/>
            <person name="Ikeuchi M."/>
            <person name="Watanabe M."/>
            <person name="Wada H."/>
            <person name="Kobayashi K."/>
            <person name="Saito M."/>
            <person name="Masuda T."/>
            <person name="Sasaki-Sekimoto Y."/>
            <person name="Mashiguchi K."/>
            <person name="Awai K."/>
            <person name="Shimojima M."/>
            <person name="Masuda S."/>
            <person name="Iwai M."/>
            <person name="Nobusawa T."/>
            <person name="Narise T."/>
            <person name="Kondo S."/>
            <person name="Saito H."/>
            <person name="Sato R."/>
            <person name="Murakawa M."/>
            <person name="Ihara Y."/>
            <person name="Oshima-Yamada Y."/>
            <person name="Ohtaka K."/>
            <person name="Satoh M."/>
            <person name="Sonobe K."/>
            <person name="Ishii M."/>
            <person name="Ohtani R."/>
            <person name="Kanamori-Sato M."/>
            <person name="Honoki R."/>
            <person name="Miyazaki D."/>
            <person name="Mochizuki H."/>
            <person name="Umetsu J."/>
            <person name="Higashi K."/>
            <person name="Shibata D."/>
            <person name="Kamiya Y."/>
            <person name="Sato N."/>
            <person name="Nakamura Y."/>
            <person name="Tabata S."/>
            <person name="Ida S."/>
            <person name="Kurokawa K."/>
            <person name="Ohta H."/>
        </authorList>
    </citation>
    <scope>NUCLEOTIDE SEQUENCE [LARGE SCALE GENOMIC DNA]</scope>
    <source>
        <strain evidence="8 9">NIES-2285</strain>
    </source>
</reference>
<evidence type="ECO:0000259" key="6">
    <source>
        <dbReference type="Pfam" id="PF01761"/>
    </source>
</evidence>
<accession>A0A1Y1I8H8</accession>
<sequence>MDAVCARQTFGGVVRQPFDTVMSGSRPGRALAAPTIMGGVNLERAANSSFVGLPMGAIAQGSASLSRAPKVQQPSAVATPPRPFVEAQPLPDLREASVLDSGLTGELGSGLKGLHTGKFTVQATQPIMYSVEECEDLLNPSNMALLSGIVPNTFPPQVAPYTRSAGKQLRRLLVVDENWYRLHGAKLDKYLEHHRVESKIIQLPFCEANKSFDLVFEVAQQIEDFKLHRRREPLIAIGGGVCLDVVGLAANLYRRNTPVIKIPTTLMAVVDASIGVKTAVNFHNKKNKLGTYCPPLGVFYDRAFLKTLDDRHLSNGAAEILKMAAIKDAPLFHMLEQHSAQLIASRFQTPAARLVLRRSIQGMLEELECNLYEHVLTRVVDYGHTFSPEIEMAALETNDELLHGEAVNIDMALTTEIAHRRGYITADHKRRVFAIMRALRLPFWHASVTPKLLIKGLRDMTIARDGLQRVPLMSGIGGARFVNNLSDDEVFAAAAALQHYAQSLECPEAIDGLSPFFDMDHFPSPAMLAN</sequence>
<keyword evidence="3" id="KW-0547">Nucleotide-binding</keyword>
<protein>
    <submittedName>
        <fullName evidence="8">3-dehydroquinate synthase</fullName>
    </submittedName>
</protein>
<dbReference type="OrthoDB" id="197068at2759"/>
<dbReference type="PANTHER" id="PTHR43622">
    <property type="entry name" value="3-DEHYDROQUINATE SYNTHASE"/>
    <property type="match status" value="1"/>
</dbReference>
<organism evidence="8 9">
    <name type="scientific">Klebsormidium nitens</name>
    <name type="common">Green alga</name>
    <name type="synonym">Ulothrix nitens</name>
    <dbReference type="NCBI Taxonomy" id="105231"/>
    <lineage>
        <taxon>Eukaryota</taxon>
        <taxon>Viridiplantae</taxon>
        <taxon>Streptophyta</taxon>
        <taxon>Klebsormidiophyceae</taxon>
        <taxon>Klebsormidiales</taxon>
        <taxon>Klebsormidiaceae</taxon>
        <taxon>Klebsormidium</taxon>
    </lineage>
</organism>
<name>A0A1Y1I8H8_KLENI</name>
<dbReference type="Pfam" id="PF01761">
    <property type="entry name" value="DHQ_synthase"/>
    <property type="match status" value="1"/>
</dbReference>
<proteinExistence type="predicted"/>
<keyword evidence="4" id="KW-0520">NAD</keyword>
<dbReference type="Gene3D" id="3.40.50.1970">
    <property type="match status" value="1"/>
</dbReference>
<dbReference type="GO" id="GO:0017000">
    <property type="term" value="P:antibiotic biosynthetic process"/>
    <property type="evidence" value="ECO:0007669"/>
    <property type="project" value="InterPro"/>
</dbReference>
<keyword evidence="5" id="KW-0456">Lyase</keyword>
<evidence type="ECO:0000259" key="7">
    <source>
        <dbReference type="Pfam" id="PF24621"/>
    </source>
</evidence>
<evidence type="ECO:0000256" key="2">
    <source>
        <dbReference type="ARBA" id="ARBA00022723"/>
    </source>
</evidence>
<evidence type="ECO:0000313" key="8">
    <source>
        <dbReference type="EMBL" id="GAQ84996.1"/>
    </source>
</evidence>
<dbReference type="GO" id="GO:0000166">
    <property type="term" value="F:nucleotide binding"/>
    <property type="evidence" value="ECO:0007669"/>
    <property type="project" value="UniProtKB-KW"/>
</dbReference>
<dbReference type="InterPro" id="IPR030960">
    <property type="entry name" value="DHQS/DOIS_N"/>
</dbReference>
<feature type="domain" description="3-dehydroquinate synthase C-terminal" evidence="7">
    <location>
        <begin position="316"/>
        <end position="454"/>
    </location>
</feature>
<comment type="cofactor">
    <cofactor evidence="1">
        <name>NAD(+)</name>
        <dbReference type="ChEBI" id="CHEBI:57540"/>
    </cofactor>
</comment>
<evidence type="ECO:0000256" key="1">
    <source>
        <dbReference type="ARBA" id="ARBA00001911"/>
    </source>
</evidence>
<dbReference type="InterPro" id="IPR050071">
    <property type="entry name" value="Dehydroquinate_synthase"/>
</dbReference>
<dbReference type="OMA" id="HIRNGMA"/>
<dbReference type="PANTHER" id="PTHR43622:SF3">
    <property type="entry name" value="2-EPI-5-EPI-VALIOLONE SYNTHASE"/>
    <property type="match status" value="1"/>
</dbReference>
<dbReference type="AlphaFoldDB" id="A0A1Y1I8H8"/>
<dbReference type="EMBL" id="DF237165">
    <property type="protein sequence ID" value="GAQ84996.1"/>
    <property type="molecule type" value="Genomic_DNA"/>
</dbReference>
<evidence type="ECO:0000256" key="5">
    <source>
        <dbReference type="ARBA" id="ARBA00023239"/>
    </source>
</evidence>
<dbReference type="InterPro" id="IPR035872">
    <property type="entry name" value="EEVS-like"/>
</dbReference>
<dbReference type="STRING" id="105231.A0A1Y1I8H8"/>
<keyword evidence="2" id="KW-0479">Metal-binding</keyword>